<dbReference type="HOGENOM" id="CLU_545202_0_0_1"/>
<feature type="domain" description="BTB" evidence="1">
    <location>
        <begin position="25"/>
        <end position="126"/>
    </location>
</feature>
<proteinExistence type="predicted"/>
<dbReference type="AlphaFoldDB" id="A0A067PJW1"/>
<dbReference type="OrthoDB" id="2593747at2759"/>
<dbReference type="SUPFAM" id="SSF54695">
    <property type="entry name" value="POZ domain"/>
    <property type="match status" value="1"/>
</dbReference>
<evidence type="ECO:0000259" key="1">
    <source>
        <dbReference type="Pfam" id="PF00651"/>
    </source>
</evidence>
<sequence>MSPEKQTSKNRTPQIRNDMYYLDSVTFLVEGQLFKVPRYSFVKDSSVFRTAFNLPPGDLKAEGSSDGNPFRLDGVKSRDFQRLLKVIYPLDTGSHLVLPWEEWLSALRLATMYDFSRIRQLAIEEMPKCKADPVQVILAASEFSLDDWILPAYYQLARRPQSLSASDAQLLGWDTAVGIAHVRGDLLPPPSAWSLPPGWLEKVIKDTFPLPWNFGSWVGMPETVPIEDEDLRKLLLAKEHKLKDWALQSYRKMARCKPLSVEHAKRLGLETAVQIYQVREAFSKGSTFHPTTDDDTTKTRETLAPIIQDIFAQELEGGVGEWGVVERICVAKERKVKSWLMQGYAELTERKHPICFDEASQLGLETAVGICQARERARETVSALQAPMTFEQHAAFMNPMAVINAKDETAEAAIHRIMGPELDQMPAFKDFPLVQRIIIAKSNNIGSWMIEAYSEMVTRARPPTVEECKKLACWDTSMKIFQVRDKIASYVCERDKRRRLDHNFDAVIERVLRSPSL</sequence>
<accession>A0A067PJW1</accession>
<organism evidence="2 3">
    <name type="scientific">Jaapia argillacea MUCL 33604</name>
    <dbReference type="NCBI Taxonomy" id="933084"/>
    <lineage>
        <taxon>Eukaryota</taxon>
        <taxon>Fungi</taxon>
        <taxon>Dikarya</taxon>
        <taxon>Basidiomycota</taxon>
        <taxon>Agaricomycotina</taxon>
        <taxon>Agaricomycetes</taxon>
        <taxon>Agaricomycetidae</taxon>
        <taxon>Jaapiales</taxon>
        <taxon>Jaapiaceae</taxon>
        <taxon>Jaapia</taxon>
    </lineage>
</organism>
<dbReference type="InterPro" id="IPR011333">
    <property type="entry name" value="SKP1/BTB/POZ_sf"/>
</dbReference>
<reference evidence="3" key="1">
    <citation type="journal article" date="2014" name="Proc. Natl. Acad. Sci. U.S.A.">
        <title>Extensive sampling of basidiomycete genomes demonstrates inadequacy of the white-rot/brown-rot paradigm for wood decay fungi.</title>
        <authorList>
            <person name="Riley R."/>
            <person name="Salamov A.A."/>
            <person name="Brown D.W."/>
            <person name="Nagy L.G."/>
            <person name="Floudas D."/>
            <person name="Held B.W."/>
            <person name="Levasseur A."/>
            <person name="Lombard V."/>
            <person name="Morin E."/>
            <person name="Otillar R."/>
            <person name="Lindquist E.A."/>
            <person name="Sun H."/>
            <person name="LaButti K.M."/>
            <person name="Schmutz J."/>
            <person name="Jabbour D."/>
            <person name="Luo H."/>
            <person name="Baker S.E."/>
            <person name="Pisabarro A.G."/>
            <person name="Walton J.D."/>
            <person name="Blanchette R.A."/>
            <person name="Henrissat B."/>
            <person name="Martin F."/>
            <person name="Cullen D."/>
            <person name="Hibbett D.S."/>
            <person name="Grigoriev I.V."/>
        </authorList>
    </citation>
    <scope>NUCLEOTIDE SEQUENCE [LARGE SCALE GENOMIC DNA]</scope>
    <source>
        <strain evidence="3">MUCL 33604</strain>
    </source>
</reference>
<dbReference type="InterPro" id="IPR000210">
    <property type="entry name" value="BTB/POZ_dom"/>
</dbReference>
<dbReference type="CDD" id="cd18186">
    <property type="entry name" value="BTB_POZ_ZBTB_KLHL-like"/>
    <property type="match status" value="1"/>
</dbReference>
<dbReference type="Pfam" id="PF00651">
    <property type="entry name" value="BTB"/>
    <property type="match status" value="1"/>
</dbReference>
<gene>
    <name evidence="2" type="ORF">JAAARDRAFT_37607</name>
</gene>
<protein>
    <recommendedName>
        <fullName evidence="1">BTB domain-containing protein</fullName>
    </recommendedName>
</protein>
<evidence type="ECO:0000313" key="3">
    <source>
        <dbReference type="Proteomes" id="UP000027265"/>
    </source>
</evidence>
<keyword evidence="3" id="KW-1185">Reference proteome</keyword>
<dbReference type="Proteomes" id="UP000027265">
    <property type="component" value="Unassembled WGS sequence"/>
</dbReference>
<dbReference type="EMBL" id="KL197726">
    <property type="protein sequence ID" value="KDQ55084.1"/>
    <property type="molecule type" value="Genomic_DNA"/>
</dbReference>
<evidence type="ECO:0000313" key="2">
    <source>
        <dbReference type="EMBL" id="KDQ55084.1"/>
    </source>
</evidence>
<dbReference type="Gene3D" id="3.30.710.10">
    <property type="entry name" value="Potassium Channel Kv1.1, Chain A"/>
    <property type="match status" value="1"/>
</dbReference>
<dbReference type="InParanoid" id="A0A067PJW1"/>
<name>A0A067PJW1_9AGAM</name>